<dbReference type="InterPro" id="IPR029058">
    <property type="entry name" value="AB_hydrolase_fold"/>
</dbReference>
<gene>
    <name evidence="3" type="ORF">ALO_08128</name>
</gene>
<dbReference type="RefSeq" id="WP_004573215.1">
    <property type="nucleotide sequence ID" value="NZ_AFGF01000056.1"/>
</dbReference>
<accession>F7NHS8</accession>
<sequence length="315" mass="34851">MKDTGFLLINGYFLFGMSLLFALGLSVLVIALYTGYRLTHPTRQIVGETPEQHVLTYEDITFPSKPAPIRLKGWWLPAQQNRKRTPSENTVIFAHGYGACRLFLPGYALLLAKALCNSGFNVLMFDFRNSGESSAAVTSVGYYEKDDLLAAIDYVVSRKQSSRVSLMGWSMGAATSLIAAPEAAAVVAVVADSPFATLSGYLRSNLSIWSGLPNFPFTPLILWLLSVIHRIDLSSVNPMQAAKSLGSRRLLLIHAISDPAISYLNSKQIYTVVKDRLQAQLWLTDGGGHPESYVLHQEEYEKRVIEFLTQSMVKP</sequence>
<dbReference type="PANTHER" id="PTHR43358">
    <property type="entry name" value="ALPHA/BETA-HYDROLASE"/>
    <property type="match status" value="1"/>
</dbReference>
<dbReference type="Proteomes" id="UP000003240">
    <property type="component" value="Unassembled WGS sequence"/>
</dbReference>
<organism evidence="3 4">
    <name type="scientific">Acetonema longum DSM 6540</name>
    <dbReference type="NCBI Taxonomy" id="1009370"/>
    <lineage>
        <taxon>Bacteria</taxon>
        <taxon>Bacillati</taxon>
        <taxon>Bacillota</taxon>
        <taxon>Negativicutes</taxon>
        <taxon>Acetonemataceae</taxon>
        <taxon>Acetonema</taxon>
    </lineage>
</organism>
<evidence type="ECO:0000313" key="3">
    <source>
        <dbReference type="EMBL" id="EGO64453.1"/>
    </source>
</evidence>
<evidence type="ECO:0000259" key="2">
    <source>
        <dbReference type="Pfam" id="PF00561"/>
    </source>
</evidence>
<dbReference type="InterPro" id="IPR052920">
    <property type="entry name" value="DNA-binding_regulatory"/>
</dbReference>
<keyword evidence="1" id="KW-0812">Transmembrane</keyword>
<dbReference type="InterPro" id="IPR000073">
    <property type="entry name" value="AB_hydrolase_1"/>
</dbReference>
<evidence type="ECO:0000256" key="1">
    <source>
        <dbReference type="SAM" id="Phobius"/>
    </source>
</evidence>
<dbReference type="Pfam" id="PF00561">
    <property type="entry name" value="Abhydrolase_1"/>
    <property type="match status" value="1"/>
</dbReference>
<feature type="transmembrane region" description="Helical" evidence="1">
    <location>
        <begin position="166"/>
        <end position="191"/>
    </location>
</feature>
<protein>
    <recommendedName>
        <fullName evidence="2">AB hydrolase-1 domain-containing protein</fullName>
    </recommendedName>
</protein>
<feature type="transmembrane region" description="Helical" evidence="1">
    <location>
        <begin position="12"/>
        <end position="33"/>
    </location>
</feature>
<dbReference type="STRING" id="1009370.ALO_08128"/>
<reference evidence="3 4" key="1">
    <citation type="journal article" date="2011" name="EMBO J.">
        <title>Structural diversity of bacterial flagellar motors.</title>
        <authorList>
            <person name="Chen S."/>
            <person name="Beeby M."/>
            <person name="Murphy G.E."/>
            <person name="Leadbetter J.R."/>
            <person name="Hendrixson D.R."/>
            <person name="Briegel A."/>
            <person name="Li Z."/>
            <person name="Shi J."/>
            <person name="Tocheva E.I."/>
            <person name="Muller A."/>
            <person name="Dobro M.J."/>
            <person name="Jensen G.J."/>
        </authorList>
    </citation>
    <scope>NUCLEOTIDE SEQUENCE [LARGE SCALE GENOMIC DNA]</scope>
    <source>
        <strain evidence="3 4">DSM 6540</strain>
    </source>
</reference>
<feature type="domain" description="AB hydrolase-1" evidence="2">
    <location>
        <begin position="89"/>
        <end position="194"/>
    </location>
</feature>
<feature type="transmembrane region" description="Helical" evidence="1">
    <location>
        <begin position="211"/>
        <end position="229"/>
    </location>
</feature>
<dbReference type="eggNOG" id="COG1073">
    <property type="taxonomic scope" value="Bacteria"/>
</dbReference>
<dbReference type="PANTHER" id="PTHR43358:SF4">
    <property type="entry name" value="ALPHA_BETA HYDROLASE FOLD-1 DOMAIN-CONTAINING PROTEIN"/>
    <property type="match status" value="1"/>
</dbReference>
<dbReference type="SUPFAM" id="SSF53474">
    <property type="entry name" value="alpha/beta-Hydrolases"/>
    <property type="match status" value="1"/>
</dbReference>
<keyword evidence="1" id="KW-0472">Membrane</keyword>
<dbReference type="OrthoDB" id="9776685at2"/>
<evidence type="ECO:0000313" key="4">
    <source>
        <dbReference type="Proteomes" id="UP000003240"/>
    </source>
</evidence>
<keyword evidence="4" id="KW-1185">Reference proteome</keyword>
<dbReference type="Gene3D" id="3.40.50.1820">
    <property type="entry name" value="alpha/beta hydrolase"/>
    <property type="match status" value="1"/>
</dbReference>
<dbReference type="AlphaFoldDB" id="F7NHS8"/>
<keyword evidence="1" id="KW-1133">Transmembrane helix</keyword>
<name>F7NHS8_9FIRM</name>
<proteinExistence type="predicted"/>
<dbReference type="EMBL" id="AFGF01000056">
    <property type="protein sequence ID" value="EGO64453.1"/>
    <property type="molecule type" value="Genomic_DNA"/>
</dbReference>
<comment type="caution">
    <text evidence="3">The sequence shown here is derived from an EMBL/GenBank/DDBJ whole genome shotgun (WGS) entry which is preliminary data.</text>
</comment>